<dbReference type="EMBL" id="KK105052">
    <property type="protein sequence ID" value="KIY93094.1"/>
    <property type="molecule type" value="Genomic_DNA"/>
</dbReference>
<evidence type="ECO:0000256" key="1">
    <source>
        <dbReference type="ARBA" id="ARBA00023015"/>
    </source>
</evidence>
<evidence type="ECO:0000259" key="7">
    <source>
        <dbReference type="PROSITE" id="PS51293"/>
    </source>
</evidence>
<evidence type="ECO:0000256" key="3">
    <source>
        <dbReference type="ARBA" id="ARBA00023163"/>
    </source>
</evidence>
<keyword evidence="3" id="KW-0804">Transcription</keyword>
<name>A0A0D2LMS7_9CHLO</name>
<evidence type="ECO:0000256" key="4">
    <source>
        <dbReference type="ARBA" id="ARBA00023242"/>
    </source>
</evidence>
<reference evidence="9 10" key="1">
    <citation type="journal article" date="2013" name="BMC Genomics">
        <title>Reconstruction of the lipid metabolism for the microalga Monoraphidium neglectum from its genome sequence reveals characteristics suitable for biofuel production.</title>
        <authorList>
            <person name="Bogen C."/>
            <person name="Al-Dilaimi A."/>
            <person name="Albersmeier A."/>
            <person name="Wichmann J."/>
            <person name="Grundmann M."/>
            <person name="Rupp O."/>
            <person name="Lauersen K.J."/>
            <person name="Blifernez-Klassen O."/>
            <person name="Kalinowski J."/>
            <person name="Goesmann A."/>
            <person name="Mussgnug J.H."/>
            <person name="Kruse O."/>
        </authorList>
    </citation>
    <scope>NUCLEOTIDE SEQUENCE [LARGE SCALE GENOMIC DNA]</scope>
    <source>
        <strain evidence="9 10">SAG 48.87</strain>
    </source>
</reference>
<proteinExistence type="predicted"/>
<accession>A0A0D2LMS7</accession>
<keyword evidence="1" id="KW-0805">Transcription regulation</keyword>
<feature type="region of interest" description="Disordered" evidence="5">
    <location>
        <begin position="76"/>
        <end position="150"/>
    </location>
</feature>
<dbReference type="PROSITE" id="PS51294">
    <property type="entry name" value="HTH_MYB"/>
    <property type="match status" value="1"/>
</dbReference>
<dbReference type="Proteomes" id="UP000054498">
    <property type="component" value="Unassembled WGS sequence"/>
</dbReference>
<dbReference type="KEGG" id="mng:MNEG_14869"/>
<gene>
    <name evidence="9" type="ORF">MNEG_14869</name>
</gene>
<evidence type="ECO:0000256" key="2">
    <source>
        <dbReference type="ARBA" id="ARBA00023125"/>
    </source>
</evidence>
<dbReference type="Gene3D" id="1.10.10.60">
    <property type="entry name" value="Homeodomain-like"/>
    <property type="match status" value="1"/>
</dbReference>
<dbReference type="Pfam" id="PF00249">
    <property type="entry name" value="Myb_DNA-binding"/>
    <property type="match status" value="1"/>
</dbReference>
<dbReference type="InterPro" id="IPR017884">
    <property type="entry name" value="SANT_dom"/>
</dbReference>
<dbReference type="SMART" id="SM00717">
    <property type="entry name" value="SANT"/>
    <property type="match status" value="1"/>
</dbReference>
<feature type="region of interest" description="Disordered" evidence="5">
    <location>
        <begin position="260"/>
        <end position="305"/>
    </location>
</feature>
<dbReference type="CDD" id="cd00167">
    <property type="entry name" value="SANT"/>
    <property type="match status" value="1"/>
</dbReference>
<sequence length="305" mass="30999">MQQQAAFDGGGGVRVRKPYTITKAREKWTADEHARFVEAIRLHGRSWKKIEEHIGTKTAVQVRSHAQKFFNKIEKNKEQGGRAAHGDDVAIPPPRPKRRPQRPYPRKDPDSLTATATTAGLSNASLDAPSLPSPPPQANHPAGEGASAGADADAPAALLALGAAGAQQQLARAIAGGPGLAAAAGAGVGAPGLASAELDEQLAASGVTDATVAAVAAAASAAAAAAAAAVVSAAGAQFQAFLEANPQTAYHYFGVLPGALGFPPPPPPPQQQQQQQHHPAAATAPFGAPAQPRGPVEAMDESEET</sequence>
<feature type="domain" description="HTH myb-type" evidence="8">
    <location>
        <begin position="20"/>
        <end position="74"/>
    </location>
</feature>
<keyword evidence="2" id="KW-0238">DNA-binding</keyword>
<dbReference type="PANTHER" id="PTHR12802:SF41">
    <property type="entry name" value="BRAHMA ASSOCIATED PROTEIN 155 KDA"/>
    <property type="match status" value="1"/>
</dbReference>
<dbReference type="PROSITE" id="PS50090">
    <property type="entry name" value="MYB_LIKE"/>
    <property type="match status" value="1"/>
</dbReference>
<dbReference type="InterPro" id="IPR009057">
    <property type="entry name" value="Homeodomain-like_sf"/>
</dbReference>
<dbReference type="GO" id="GO:0003677">
    <property type="term" value="F:DNA binding"/>
    <property type="evidence" value="ECO:0007669"/>
    <property type="project" value="UniProtKB-KW"/>
</dbReference>
<keyword evidence="4" id="KW-0539">Nucleus</keyword>
<dbReference type="NCBIfam" id="TIGR01557">
    <property type="entry name" value="myb_SHAQKYF"/>
    <property type="match status" value="1"/>
</dbReference>
<evidence type="ECO:0000256" key="5">
    <source>
        <dbReference type="SAM" id="MobiDB-lite"/>
    </source>
</evidence>
<evidence type="ECO:0000313" key="9">
    <source>
        <dbReference type="EMBL" id="KIY93094.1"/>
    </source>
</evidence>
<organism evidence="9 10">
    <name type="scientific">Monoraphidium neglectum</name>
    <dbReference type="NCBI Taxonomy" id="145388"/>
    <lineage>
        <taxon>Eukaryota</taxon>
        <taxon>Viridiplantae</taxon>
        <taxon>Chlorophyta</taxon>
        <taxon>core chlorophytes</taxon>
        <taxon>Chlorophyceae</taxon>
        <taxon>CS clade</taxon>
        <taxon>Sphaeropleales</taxon>
        <taxon>Selenastraceae</taxon>
        <taxon>Monoraphidium</taxon>
    </lineage>
</organism>
<dbReference type="RefSeq" id="XP_013892114.1">
    <property type="nucleotide sequence ID" value="XM_014036660.1"/>
</dbReference>
<evidence type="ECO:0000313" key="10">
    <source>
        <dbReference type="Proteomes" id="UP000054498"/>
    </source>
</evidence>
<dbReference type="PROSITE" id="PS51293">
    <property type="entry name" value="SANT"/>
    <property type="match status" value="1"/>
</dbReference>
<feature type="domain" description="SANT" evidence="7">
    <location>
        <begin position="23"/>
        <end position="76"/>
    </location>
</feature>
<keyword evidence="10" id="KW-1185">Reference proteome</keyword>
<protein>
    <submittedName>
        <fullName evidence="9">Uncharacterized protein</fullName>
    </submittedName>
</protein>
<dbReference type="AlphaFoldDB" id="A0A0D2LMS7"/>
<dbReference type="GeneID" id="25732473"/>
<dbReference type="STRING" id="145388.A0A0D2LMS7"/>
<dbReference type="SUPFAM" id="SSF46689">
    <property type="entry name" value="Homeodomain-like"/>
    <property type="match status" value="1"/>
</dbReference>
<dbReference type="InterPro" id="IPR001005">
    <property type="entry name" value="SANT/Myb"/>
</dbReference>
<evidence type="ECO:0000259" key="8">
    <source>
        <dbReference type="PROSITE" id="PS51294"/>
    </source>
</evidence>
<dbReference type="InterPro" id="IPR006447">
    <property type="entry name" value="Myb_dom_plants"/>
</dbReference>
<dbReference type="InterPro" id="IPR017930">
    <property type="entry name" value="Myb_dom"/>
</dbReference>
<dbReference type="PANTHER" id="PTHR12802">
    <property type="entry name" value="SWI/SNF COMPLEX-RELATED"/>
    <property type="match status" value="1"/>
</dbReference>
<feature type="compositionally biased region" description="Low complexity" evidence="5">
    <location>
        <begin position="139"/>
        <end position="150"/>
    </location>
</feature>
<dbReference type="OrthoDB" id="118550at2759"/>
<feature type="non-terminal residue" evidence="9">
    <location>
        <position position="305"/>
    </location>
</feature>
<feature type="compositionally biased region" description="Basic and acidic residues" evidence="5">
    <location>
        <begin position="76"/>
        <end position="88"/>
    </location>
</feature>
<feature type="compositionally biased region" description="Low complexity" evidence="5">
    <location>
        <begin position="271"/>
        <end position="291"/>
    </location>
</feature>
<feature type="compositionally biased region" description="Low complexity" evidence="5">
    <location>
        <begin position="111"/>
        <end position="130"/>
    </location>
</feature>
<evidence type="ECO:0000259" key="6">
    <source>
        <dbReference type="PROSITE" id="PS50090"/>
    </source>
</evidence>
<feature type="domain" description="Myb-like" evidence="6">
    <location>
        <begin position="20"/>
        <end position="70"/>
    </location>
</feature>